<organism evidence="1 2">
    <name type="scientific">Winogradskyella phage Peternella_1</name>
    <dbReference type="NCBI Taxonomy" id="2745699"/>
    <lineage>
        <taxon>Viruses</taxon>
        <taxon>Duplodnaviria</taxon>
        <taxon>Heunggongvirae</taxon>
        <taxon>Uroviricota</taxon>
        <taxon>Caudoviricetes</taxon>
        <taxon>Winoviridae</taxon>
        <taxon>Peternellavirus</taxon>
        <taxon>Peternellavirus peternella</taxon>
    </lineage>
</organism>
<keyword evidence="2" id="KW-1185">Reference proteome</keyword>
<accession>A0A8E5EA54</accession>
<proteinExistence type="predicted"/>
<evidence type="ECO:0000313" key="1">
    <source>
        <dbReference type="EMBL" id="QQV91553.1"/>
    </source>
</evidence>
<dbReference type="Proteomes" id="UP000693777">
    <property type="component" value="Segment"/>
</dbReference>
<protein>
    <submittedName>
        <fullName evidence="1">Uncharacterized protein</fullName>
    </submittedName>
</protein>
<reference evidence="1" key="1">
    <citation type="submission" date="2020-07" db="EMBL/GenBank/DDBJ databases">
        <title>Highly diverse flavobacterial phages as mortality factor during North Sea spring blooms.</title>
        <authorList>
            <person name="Bartlau N."/>
            <person name="Wichels A."/>
            <person name="Krohne G."/>
            <person name="Adriaenssens E.M."/>
            <person name="Heins A."/>
            <person name="Fuchs B.M."/>
            <person name="Amann R."/>
            <person name="Moraru C."/>
        </authorList>
    </citation>
    <scope>NUCLEOTIDE SEQUENCE</scope>
</reference>
<name>A0A8E5EA54_9CAUD</name>
<sequence>MNTEIKDQLDDIVGKTFSYQGKNIKINNYKIIQGFNVVVFINDRPRNFSISEIPDFLNELHQPLDAPLTENQVAIPKQELAIYEPTAENKEVKATLLETLKKLKTDPDYIPQAQAICSVVSQIVSVQKTEIQMLGILKKGK</sequence>
<gene>
    <name evidence="1" type="ORF">Peternella1_17</name>
</gene>
<evidence type="ECO:0000313" key="2">
    <source>
        <dbReference type="Proteomes" id="UP000693777"/>
    </source>
</evidence>
<dbReference type="EMBL" id="MT732475">
    <property type="protein sequence ID" value="QQV91553.1"/>
    <property type="molecule type" value="Genomic_DNA"/>
</dbReference>